<protein>
    <submittedName>
        <fullName evidence="1">Uncharacterized protein</fullName>
    </submittedName>
</protein>
<proteinExistence type="predicted"/>
<sequence length="184" mass="21112">MGRRNTNSPPAQSPNVTGKLRTTMKIISTLILTLTLATGFAQFADNTDRHNERNVYLQALKQYLDFRATDSFYSKLKHIDTLYVYKDTKTTDSLLNKIGTTTIIMIDDPYTFIKARGGQGITLYSIFPLDFENGEFWVSFVPFIVTIDKKRKRGLMFSNPGSYKIVYKFDNGHFVFVRLEDHGI</sequence>
<keyword evidence="2" id="KW-1185">Reference proteome</keyword>
<accession>A0A2W7TA17</accession>
<dbReference type="EMBL" id="QKZV01000012">
    <property type="protein sequence ID" value="PZX60002.1"/>
    <property type="molecule type" value="Genomic_DNA"/>
</dbReference>
<organism evidence="1 2">
    <name type="scientific">Hydrotalea sandarakina</name>
    <dbReference type="NCBI Taxonomy" id="1004304"/>
    <lineage>
        <taxon>Bacteria</taxon>
        <taxon>Pseudomonadati</taxon>
        <taxon>Bacteroidota</taxon>
        <taxon>Chitinophagia</taxon>
        <taxon>Chitinophagales</taxon>
        <taxon>Chitinophagaceae</taxon>
        <taxon>Hydrotalea</taxon>
    </lineage>
</organism>
<dbReference type="AlphaFoldDB" id="A0A2W7TA17"/>
<evidence type="ECO:0000313" key="2">
    <source>
        <dbReference type="Proteomes" id="UP000249720"/>
    </source>
</evidence>
<name>A0A2W7TA17_9BACT</name>
<dbReference type="Proteomes" id="UP000249720">
    <property type="component" value="Unassembled WGS sequence"/>
</dbReference>
<reference evidence="1 2" key="1">
    <citation type="submission" date="2018-06" db="EMBL/GenBank/DDBJ databases">
        <title>Genomic Encyclopedia of Archaeal and Bacterial Type Strains, Phase II (KMG-II): from individual species to whole genera.</title>
        <authorList>
            <person name="Goeker M."/>
        </authorList>
    </citation>
    <scope>NUCLEOTIDE SEQUENCE [LARGE SCALE GENOMIC DNA]</scope>
    <source>
        <strain evidence="1 2">DSM 23241</strain>
    </source>
</reference>
<evidence type="ECO:0000313" key="1">
    <source>
        <dbReference type="EMBL" id="PZX60002.1"/>
    </source>
</evidence>
<comment type="caution">
    <text evidence="1">The sequence shown here is derived from an EMBL/GenBank/DDBJ whole genome shotgun (WGS) entry which is preliminary data.</text>
</comment>
<gene>
    <name evidence="1" type="ORF">LX80_02721</name>
</gene>